<dbReference type="Proteomes" id="UP001166052">
    <property type="component" value="Unassembled WGS sequence"/>
</dbReference>
<comment type="subcellular location">
    <subcellularLocation>
        <location evidence="1 5">Nucleus</location>
    </subcellularLocation>
</comment>
<dbReference type="InterPro" id="IPR036047">
    <property type="entry name" value="F-box-like_dom_sf"/>
</dbReference>
<feature type="region of interest" description="Disordered" evidence="6">
    <location>
        <begin position="813"/>
        <end position="928"/>
    </location>
</feature>
<protein>
    <recommendedName>
        <fullName evidence="2">Elongin-A</fullName>
    </recommendedName>
</protein>
<dbReference type="InterPro" id="IPR051870">
    <property type="entry name" value="Elongin-A_domain"/>
</dbReference>
<dbReference type="InterPro" id="IPR020929">
    <property type="entry name" value="Ribosomal_uL5_CS"/>
</dbReference>
<dbReference type="Gene3D" id="6.10.250.3180">
    <property type="match status" value="1"/>
</dbReference>
<feature type="compositionally biased region" description="Basic residues" evidence="6">
    <location>
        <begin position="919"/>
        <end position="928"/>
    </location>
</feature>
<dbReference type="CDD" id="cd00183">
    <property type="entry name" value="TFIIS_I"/>
    <property type="match status" value="1"/>
</dbReference>
<keyword evidence="3" id="KW-0699">rRNA-binding</keyword>
<keyword evidence="10" id="KW-1185">Reference proteome</keyword>
<dbReference type="InterPro" id="IPR010684">
    <property type="entry name" value="RNA_pol_II_trans_fac_SIII_A"/>
</dbReference>
<feature type="compositionally biased region" description="Low complexity" evidence="6">
    <location>
        <begin position="852"/>
        <end position="903"/>
    </location>
</feature>
<dbReference type="Pfam" id="PF08711">
    <property type="entry name" value="Med26"/>
    <property type="match status" value="1"/>
</dbReference>
<dbReference type="InterPro" id="IPR057266">
    <property type="entry name" value="Ribosomal_uL5_euk/arc-type"/>
</dbReference>
<evidence type="ECO:0000256" key="5">
    <source>
        <dbReference type="PROSITE-ProRule" id="PRU00649"/>
    </source>
</evidence>
<accession>A0ABS2Z3Y5</accession>
<dbReference type="NCBIfam" id="NF003258">
    <property type="entry name" value="PRK04219.1"/>
    <property type="match status" value="1"/>
</dbReference>
<dbReference type="PROSITE" id="PS50181">
    <property type="entry name" value="FBOX"/>
    <property type="match status" value="1"/>
</dbReference>
<dbReference type="InterPro" id="IPR035441">
    <property type="entry name" value="TFIIS/LEDGF_dom_sf"/>
</dbReference>
<dbReference type="EMBL" id="JAAWVN010023023">
    <property type="protein sequence ID" value="MBN3293772.1"/>
    <property type="molecule type" value="Genomic_DNA"/>
</dbReference>
<dbReference type="InterPro" id="IPR031309">
    <property type="entry name" value="Ribosomal_uL5_C"/>
</dbReference>
<dbReference type="PANTHER" id="PTHR15141:SF75">
    <property type="entry name" value="ELONGIN-A"/>
    <property type="match status" value="1"/>
</dbReference>
<evidence type="ECO:0000256" key="4">
    <source>
        <dbReference type="ARBA" id="ARBA00023242"/>
    </source>
</evidence>
<feature type="domain" description="F-box" evidence="7">
    <location>
        <begin position="713"/>
        <end position="757"/>
    </location>
</feature>
<organism evidence="9 10">
    <name type="scientific">Polypterus senegalus</name>
    <name type="common">Senegal bichir</name>
    <dbReference type="NCBI Taxonomy" id="55291"/>
    <lineage>
        <taxon>Eukaryota</taxon>
        <taxon>Metazoa</taxon>
        <taxon>Chordata</taxon>
        <taxon>Craniata</taxon>
        <taxon>Vertebrata</taxon>
        <taxon>Euteleostomi</taxon>
        <taxon>Actinopterygii</taxon>
        <taxon>Polypteriformes</taxon>
        <taxon>Polypteridae</taxon>
        <taxon>Polypterus</taxon>
    </lineage>
</organism>
<dbReference type="PROSITE" id="PS00358">
    <property type="entry name" value="RIBOSOMAL_L5"/>
    <property type="match status" value="1"/>
</dbReference>
<sequence length="928" mass="105068">MRELRIRKLCLNICVGESGDRLTRAAKVLEQLTGQTPVFSKARYTVRSFGIRRNEKIAVHCTVRGAKAEEILEKGLKVREYELRKNNFSDTGNFGFGIQEHIDLGIKYDPSIGIYGLDFYVVLGRPGFSIADKKKKRGRIGSKHRIGKEEAMRWFQQKDYTSGRGKRQVKRLPTVPAAKMAEELLEVVEKLQSRLSENQEPRKLLKTLKRLNELPVTVDILVETGVGKTVNSLRKHGVVGEQARNLVAKWKKLVPQEGVREARDIQSQNKGAPSQKHARNPSPVEDSHVEGSEEVYHSPQHHSQRASNVHSHKRLQTSRGGYQSEGYESPQEEESPSRLKESYSPPESPSSPPNLAHYRQSYQEQSFESAHKTNFEGQVPERTKISHKESHRDREKGESHKGLHKDKHHISQKVKPSSSTHTMEKERSLHSHSSDKVQRQMDFDECSESPVKKRSKERDGQSSTSKRDKDRIVSGQSVQDQDQSRKRKHQDFEPHKTVMAGSVSSKHKHDQDGKKASKSSSSKQGDKSNQGGPQEKHKSLSQSEEARDTKEEFEKPTMSFESYLSYDQPQLKKKKKSSRPPPPAPSPAPAPTKHHTAKKDQKTSEPLKKTEKPKKVRTIDVVPTLPDIPLPAIQPNYRPLPSLDATPLSPHKRKGTYLPMPLATADDDDQGFTGRRFNSKMAVYSGSKTACLSKMMSLYEQCIRVLQNNIDSIEEVGGVPYEILEPVLERCTPEQLYRIEQYNQWFVEESDELWMRHCRRDFRHESPQEYETWRELYLRLHDEREERLRMLTQNITSAHANRPRGRQVKMAFVNTVVKPPRDVRRRQEKFGTAGGSTSTSINEAAPIKIRPASTTSYSSLSIGSSSTSASQAAESNTSYEGPSTSTGSHASSSSSSSISPASSKPQVKKIAPMMAKTIKAFKNRFSRR</sequence>
<dbReference type="SUPFAM" id="SSF81383">
    <property type="entry name" value="F-box domain"/>
    <property type="match status" value="1"/>
</dbReference>
<dbReference type="SUPFAM" id="SSF47676">
    <property type="entry name" value="Conserved domain common to transcription factors TFIIS, elongin A, CRSP70"/>
    <property type="match status" value="1"/>
</dbReference>
<feature type="compositionally biased region" description="Basic and acidic residues" evidence="6">
    <location>
        <begin position="534"/>
        <end position="555"/>
    </location>
</feature>
<evidence type="ECO:0000313" key="10">
    <source>
        <dbReference type="Proteomes" id="UP001166052"/>
    </source>
</evidence>
<feature type="non-terminal residue" evidence="9">
    <location>
        <position position="1"/>
    </location>
</feature>
<feature type="compositionally biased region" description="Polar residues" evidence="6">
    <location>
        <begin position="559"/>
        <end position="568"/>
    </location>
</feature>
<dbReference type="InterPro" id="IPR003617">
    <property type="entry name" value="TFIIS/CRSP70_N_sub"/>
</dbReference>
<dbReference type="InterPro" id="IPR022803">
    <property type="entry name" value="Ribosomal_uL5_dom_sf"/>
</dbReference>
<feature type="domain" description="TFIIS N-terminal" evidence="8">
    <location>
        <begin position="182"/>
        <end position="257"/>
    </location>
</feature>
<keyword evidence="4 5" id="KW-0539">Nucleus</keyword>
<dbReference type="PROSITE" id="PS51319">
    <property type="entry name" value="TFIIS_N"/>
    <property type="match status" value="1"/>
</dbReference>
<comment type="caution">
    <text evidence="9">The sequence shown here is derived from an EMBL/GenBank/DDBJ whole genome shotgun (WGS) entry which is preliminary data.</text>
</comment>
<feature type="compositionally biased region" description="Basic and acidic residues" evidence="6">
    <location>
        <begin position="598"/>
        <end position="610"/>
    </location>
</feature>
<evidence type="ECO:0000256" key="1">
    <source>
        <dbReference type="ARBA" id="ARBA00004123"/>
    </source>
</evidence>
<dbReference type="Gene3D" id="3.30.1440.10">
    <property type="match status" value="1"/>
</dbReference>
<dbReference type="InterPro" id="IPR017923">
    <property type="entry name" value="TFIIS_N"/>
</dbReference>
<feature type="compositionally biased region" description="Basic and acidic residues" evidence="6">
    <location>
        <begin position="456"/>
        <end position="472"/>
    </location>
</feature>
<keyword evidence="3" id="KW-0694">RNA-binding</keyword>
<feature type="non-terminal residue" evidence="9">
    <location>
        <position position="928"/>
    </location>
</feature>
<dbReference type="Gene3D" id="1.20.930.10">
    <property type="entry name" value="Conserved domain common to transcription factors TFIIS, elongin A, CRSP70"/>
    <property type="match status" value="1"/>
</dbReference>
<evidence type="ECO:0000256" key="6">
    <source>
        <dbReference type="SAM" id="MobiDB-lite"/>
    </source>
</evidence>
<dbReference type="InterPro" id="IPR031310">
    <property type="entry name" value="Ribosomal_uL5_N"/>
</dbReference>
<proteinExistence type="predicted"/>
<feature type="compositionally biased region" description="Basic and acidic residues" evidence="6">
    <location>
        <begin position="422"/>
        <end position="442"/>
    </location>
</feature>
<feature type="compositionally biased region" description="Basic and acidic residues" evidence="6">
    <location>
        <begin position="285"/>
        <end position="296"/>
    </location>
</feature>
<feature type="compositionally biased region" description="Basic residues" evidence="6">
    <location>
        <begin position="402"/>
        <end position="412"/>
    </location>
</feature>
<evidence type="ECO:0000259" key="7">
    <source>
        <dbReference type="PROSITE" id="PS50181"/>
    </source>
</evidence>
<dbReference type="SMART" id="SM00509">
    <property type="entry name" value="TFS2N"/>
    <property type="match status" value="1"/>
</dbReference>
<name>A0ABS2Z3Y5_POLSE</name>
<evidence type="ECO:0000259" key="8">
    <source>
        <dbReference type="PROSITE" id="PS51319"/>
    </source>
</evidence>
<dbReference type="PANTHER" id="PTHR15141">
    <property type="entry name" value="TRANSCRIPTION ELONGATION FACTOR B POLYPEPTIDE 3"/>
    <property type="match status" value="1"/>
</dbReference>
<feature type="compositionally biased region" description="Low complexity" evidence="6">
    <location>
        <begin position="518"/>
        <end position="532"/>
    </location>
</feature>
<feature type="compositionally biased region" description="Basic and acidic residues" evidence="6">
    <location>
        <begin position="369"/>
        <end position="401"/>
    </location>
</feature>
<feature type="compositionally biased region" description="Basic residues" evidence="6">
    <location>
        <begin position="299"/>
        <end position="316"/>
    </location>
</feature>
<feature type="region of interest" description="Disordered" evidence="6">
    <location>
        <begin position="258"/>
        <end position="618"/>
    </location>
</feature>
<evidence type="ECO:0000313" key="9">
    <source>
        <dbReference type="EMBL" id="MBN3293772.1"/>
    </source>
</evidence>
<dbReference type="InterPro" id="IPR001810">
    <property type="entry name" value="F-box_dom"/>
</dbReference>
<dbReference type="Pfam" id="PF00673">
    <property type="entry name" value="Ribosomal_L5_C"/>
    <property type="match status" value="1"/>
</dbReference>
<dbReference type="SUPFAM" id="SSF55282">
    <property type="entry name" value="RL5-like"/>
    <property type="match status" value="1"/>
</dbReference>
<dbReference type="Pfam" id="PF00281">
    <property type="entry name" value="Ribosomal_L5"/>
    <property type="match status" value="1"/>
</dbReference>
<gene>
    <name evidence="9" type="primary">Eloa_0</name>
    <name evidence="9" type="ORF">GTO92_0017630</name>
</gene>
<evidence type="ECO:0000256" key="3">
    <source>
        <dbReference type="ARBA" id="ARBA00022730"/>
    </source>
</evidence>
<feature type="compositionally biased region" description="Pro residues" evidence="6">
    <location>
        <begin position="579"/>
        <end position="590"/>
    </location>
</feature>
<dbReference type="Pfam" id="PF06881">
    <property type="entry name" value="Elongin_A"/>
    <property type="match status" value="1"/>
</dbReference>
<evidence type="ECO:0000256" key="2">
    <source>
        <dbReference type="ARBA" id="ARBA00021346"/>
    </source>
</evidence>
<reference evidence="9" key="1">
    <citation type="journal article" date="2021" name="Cell">
        <title>Tracing the genetic footprints of vertebrate landing in non-teleost ray-finned fishes.</title>
        <authorList>
            <person name="Bi X."/>
            <person name="Wang K."/>
            <person name="Yang L."/>
            <person name="Pan H."/>
            <person name="Jiang H."/>
            <person name="Wei Q."/>
            <person name="Fang M."/>
            <person name="Yu H."/>
            <person name="Zhu C."/>
            <person name="Cai Y."/>
            <person name="He Y."/>
            <person name="Gan X."/>
            <person name="Zeng H."/>
            <person name="Yu D."/>
            <person name="Zhu Y."/>
            <person name="Jiang H."/>
            <person name="Qiu Q."/>
            <person name="Yang H."/>
            <person name="Zhang Y.E."/>
            <person name="Wang W."/>
            <person name="Zhu M."/>
            <person name="He S."/>
            <person name="Zhang G."/>
        </authorList>
    </citation>
    <scope>NUCLEOTIDE SEQUENCE</scope>
    <source>
        <strain evidence="9">Bchr_001</strain>
    </source>
</reference>